<dbReference type="GO" id="GO:0005673">
    <property type="term" value="C:transcription factor TFIIE complex"/>
    <property type="evidence" value="ECO:0007669"/>
    <property type="project" value="InterPro"/>
</dbReference>
<evidence type="ECO:0000256" key="1">
    <source>
        <dbReference type="SAM" id="MobiDB-lite"/>
    </source>
</evidence>
<proteinExistence type="predicted"/>
<organism evidence="2">
    <name type="scientific">Aplanochytrium stocchinoi</name>
    <dbReference type="NCBI Taxonomy" id="215587"/>
    <lineage>
        <taxon>Eukaryota</taxon>
        <taxon>Sar</taxon>
        <taxon>Stramenopiles</taxon>
        <taxon>Bigyra</taxon>
        <taxon>Labyrinthulomycetes</taxon>
        <taxon>Thraustochytrida</taxon>
        <taxon>Thraustochytriidae</taxon>
        <taxon>Aplanochytrium</taxon>
    </lineage>
</organism>
<dbReference type="PANTHER" id="PTHR12716:SF8">
    <property type="entry name" value="TRANSCRIPTION INITIATION FACTOR IIE SUBUNIT BETA"/>
    <property type="match status" value="1"/>
</dbReference>
<evidence type="ECO:0008006" key="3">
    <source>
        <dbReference type="Google" id="ProtNLM"/>
    </source>
</evidence>
<dbReference type="EMBL" id="HBIN01018720">
    <property type="protein sequence ID" value="CAE0444225.1"/>
    <property type="molecule type" value="Transcribed_RNA"/>
</dbReference>
<dbReference type="AlphaFoldDB" id="A0A7S3V0Z6"/>
<feature type="region of interest" description="Disordered" evidence="1">
    <location>
        <begin position="1"/>
        <end position="50"/>
    </location>
</feature>
<evidence type="ECO:0000313" key="2">
    <source>
        <dbReference type="EMBL" id="CAE0444225.1"/>
    </source>
</evidence>
<accession>A0A7S3V0Z6</accession>
<dbReference type="PANTHER" id="PTHR12716">
    <property type="entry name" value="TRANSCRIPTION INITIATION FACTOR IIE, BETA SUBUNIT"/>
    <property type="match status" value="1"/>
</dbReference>
<reference evidence="2" key="1">
    <citation type="submission" date="2021-01" db="EMBL/GenBank/DDBJ databases">
        <authorList>
            <person name="Corre E."/>
            <person name="Pelletier E."/>
            <person name="Niang G."/>
            <person name="Scheremetjew M."/>
            <person name="Finn R."/>
            <person name="Kale V."/>
            <person name="Holt S."/>
            <person name="Cochrane G."/>
            <person name="Meng A."/>
            <person name="Brown T."/>
            <person name="Cohen L."/>
        </authorList>
    </citation>
    <scope>NUCLEOTIDE SEQUENCE</scope>
    <source>
        <strain evidence="2">GSBS06</strain>
    </source>
</reference>
<gene>
    <name evidence="2" type="ORF">ASTO00021_LOCUS14276</name>
</gene>
<dbReference type="GO" id="GO:0001097">
    <property type="term" value="F:TFIIH-class transcription factor complex binding"/>
    <property type="evidence" value="ECO:0007669"/>
    <property type="project" value="TreeGrafter"/>
</dbReference>
<dbReference type="InterPro" id="IPR016656">
    <property type="entry name" value="TFIIE-bsu"/>
</dbReference>
<protein>
    <recommendedName>
        <fullName evidence="3">Transcription initiation factor IIE subunit beta</fullName>
    </recommendedName>
</protein>
<dbReference type="GO" id="GO:0006367">
    <property type="term" value="P:transcription initiation at RNA polymerase II promoter"/>
    <property type="evidence" value="ECO:0007669"/>
    <property type="project" value="InterPro"/>
</dbReference>
<sequence length="440" mass="50913">MQNWQKLAYSEAPEKKHDPEVVEIAGDEEVNEDKVGSDLSEESESDSEKIAHDELSKNLHAIREYLKTVPGHSFVTFDVLEKAVGVDLDLKTEVLNKLKRSEDIVVDVNQIKFKAKYPITNLDSLMTELKKHERGILYSDVLNCSANKEFAHEFISEAITLGLVYCIKPTRGRKEKSVLFDKGSSFLVPLSGTFIKQTKEGKTSLKCLDSDILDVTKEVRRGDAVIVDWKGVLAYRDKNYIQCRDYCRRVSADVTNIDKRKQPPYEPGTCFRSARDQVERNAPPFTTSSTAQKIAERKKQDLQYRYIFNHKKLPLAPEKLPVMPNVKRKQLEEDDDEYETERNANKLTLYKHGCTNDVRDLWAKVSNLTPYNAKEDSLKLCKLLKDKKLITQDEIDRDFLNKAPRVKKEKIKKRRRVNMTNRKALTNMHMLEEYNEDKYV</sequence>
<name>A0A7S3V0Z6_9STRA</name>